<keyword evidence="4" id="KW-1185">Reference proteome</keyword>
<dbReference type="AlphaFoldDB" id="A0A7X6HX93"/>
<feature type="transmembrane region" description="Helical" evidence="2">
    <location>
        <begin position="6"/>
        <end position="25"/>
    </location>
</feature>
<dbReference type="Proteomes" id="UP000578686">
    <property type="component" value="Unassembled WGS sequence"/>
</dbReference>
<dbReference type="EMBL" id="JAAVJD010000005">
    <property type="protein sequence ID" value="NJQ04316.1"/>
    <property type="molecule type" value="Genomic_DNA"/>
</dbReference>
<evidence type="ECO:0000256" key="2">
    <source>
        <dbReference type="SAM" id="Phobius"/>
    </source>
</evidence>
<keyword evidence="2" id="KW-0472">Membrane</keyword>
<keyword evidence="2" id="KW-1133">Transmembrane helix</keyword>
<dbReference type="RefSeq" id="WP_167967619.1">
    <property type="nucleotide sequence ID" value="NZ_BHZG01000092.1"/>
</dbReference>
<keyword evidence="2" id="KW-0812">Transmembrane</keyword>
<organism evidence="3 4">
    <name type="scientific">Streptomyces lonarensis</name>
    <dbReference type="NCBI Taxonomy" id="700599"/>
    <lineage>
        <taxon>Bacteria</taxon>
        <taxon>Bacillati</taxon>
        <taxon>Actinomycetota</taxon>
        <taxon>Actinomycetes</taxon>
        <taxon>Kitasatosporales</taxon>
        <taxon>Streptomycetaceae</taxon>
        <taxon>Streptomyces</taxon>
    </lineage>
</organism>
<evidence type="ECO:0000313" key="4">
    <source>
        <dbReference type="Proteomes" id="UP000578686"/>
    </source>
</evidence>
<gene>
    <name evidence="3" type="ORF">HCN56_01670</name>
</gene>
<accession>A0A7X6HX93</accession>
<comment type="caution">
    <text evidence="3">The sequence shown here is derived from an EMBL/GenBank/DDBJ whole genome shotgun (WGS) entry which is preliminary data.</text>
</comment>
<proteinExistence type="predicted"/>
<reference evidence="3 4" key="1">
    <citation type="submission" date="2020-03" db="EMBL/GenBank/DDBJ databases">
        <title>Draft genome of Streptomyces sp. ventii, isolated from the Axial Seamount in the Pacific Ocean, and resequencing of the two type strains Streptomyces lonarensis strain NCL 716 and Streptomyces bohaiensis strain 11A07.</title>
        <authorList>
            <person name="Loughran R.M."/>
            <person name="Pfannmuller K.M."/>
            <person name="Wasson B.J."/>
            <person name="Deadmond M.C."/>
            <person name="Paddock B.E."/>
            <person name="Koyack M.J."/>
            <person name="Gallegos D.A."/>
            <person name="Mitchell E.A."/>
            <person name="Ushijima B."/>
            <person name="Saw J.H."/>
            <person name="Mcphail K.L."/>
            <person name="Videau P."/>
        </authorList>
    </citation>
    <scope>NUCLEOTIDE SEQUENCE [LARGE SCALE GENOMIC DNA]</scope>
    <source>
        <strain evidence="3 4">NCL716</strain>
    </source>
</reference>
<protein>
    <submittedName>
        <fullName evidence="3">Uncharacterized protein</fullName>
    </submittedName>
</protein>
<evidence type="ECO:0000256" key="1">
    <source>
        <dbReference type="SAM" id="MobiDB-lite"/>
    </source>
</evidence>
<feature type="region of interest" description="Disordered" evidence="1">
    <location>
        <begin position="34"/>
        <end position="56"/>
    </location>
</feature>
<evidence type="ECO:0000313" key="3">
    <source>
        <dbReference type="EMBL" id="NJQ04316.1"/>
    </source>
</evidence>
<name>A0A7X6HX93_9ACTN</name>
<sequence length="56" mass="5990">MDVLWTLVVVLVGGALLAVVVNGVVRGERRGLLRRGRRARRGPDTPDGDPGGDRRG</sequence>